<evidence type="ECO:0000256" key="1">
    <source>
        <dbReference type="SAM" id="MobiDB-lite"/>
    </source>
</evidence>
<reference evidence="2" key="1">
    <citation type="submission" date="2023-08" db="EMBL/GenBank/DDBJ databases">
        <title>The draft genome of Tsukamurella strandjordii strain 050030.</title>
        <authorList>
            <person name="Zhao F."/>
            <person name="Feng Y."/>
            <person name="Zong Z."/>
        </authorList>
    </citation>
    <scope>NUCLEOTIDE SEQUENCE</scope>
    <source>
        <strain evidence="2">050030</strain>
    </source>
</reference>
<comment type="caution">
    <text evidence="2">The sequence shown here is derived from an EMBL/GenBank/DDBJ whole genome shotgun (WGS) entry which is preliminary data.</text>
</comment>
<evidence type="ECO:0000313" key="3">
    <source>
        <dbReference type="Proteomes" id="UP001178281"/>
    </source>
</evidence>
<proteinExistence type="predicted"/>
<dbReference type="EMBL" id="JAUTIX010000001">
    <property type="protein sequence ID" value="MDP0397013.1"/>
    <property type="molecule type" value="Genomic_DNA"/>
</dbReference>
<organism evidence="2 3">
    <name type="scientific">Tsukamurella strandjordii</name>
    <dbReference type="NCBI Taxonomy" id="147577"/>
    <lineage>
        <taxon>Bacteria</taxon>
        <taxon>Bacillati</taxon>
        <taxon>Actinomycetota</taxon>
        <taxon>Actinomycetes</taxon>
        <taxon>Mycobacteriales</taxon>
        <taxon>Tsukamurellaceae</taxon>
        <taxon>Tsukamurella</taxon>
    </lineage>
</organism>
<keyword evidence="3" id="KW-1185">Reference proteome</keyword>
<dbReference type="RefSeq" id="WP_305110307.1">
    <property type="nucleotide sequence ID" value="NZ_BAAAII010000011.1"/>
</dbReference>
<evidence type="ECO:0000313" key="2">
    <source>
        <dbReference type="EMBL" id="MDP0397013.1"/>
    </source>
</evidence>
<name>A0AA90SK72_9ACTN</name>
<dbReference type="Proteomes" id="UP001178281">
    <property type="component" value="Unassembled WGS sequence"/>
</dbReference>
<gene>
    <name evidence="2" type="ORF">Q7X28_03650</name>
</gene>
<dbReference type="AlphaFoldDB" id="A0AA90SK72"/>
<sequence>MGWNVSILHIAAPGPDAGGALILGDDRRQDPAGDDDAWAGTVGAGTAVVSGGVLDPDAVQRFAAQVGVPVTSVMIGNTGGAYGIEVFRDGALVRRVGETDDGFSDQSGTPLPQESAPEVVGEKHSEDRYFALFAAIAGIDDLRFLTDADFARVLAPELTFGLDEG</sequence>
<feature type="region of interest" description="Disordered" evidence="1">
    <location>
        <begin position="98"/>
        <end position="117"/>
    </location>
</feature>
<protein>
    <submittedName>
        <fullName evidence="2">Uncharacterized protein</fullName>
    </submittedName>
</protein>
<accession>A0AA90SK72</accession>